<sequence length="106" mass="12168">MGNDNHSNHSTHTNNNNDNSNSKNGNEQTSSCVHAFQNRSTDTNTHTHTLKYHCANDNLFNQHYYVRGHDMIAIIKRWESQWESVSPLRLLLLLLSLVTSVVDYLS</sequence>
<evidence type="ECO:0000256" key="1">
    <source>
        <dbReference type="SAM" id="MobiDB-lite"/>
    </source>
</evidence>
<feature type="compositionally biased region" description="Polar residues" evidence="1">
    <location>
        <begin position="27"/>
        <end position="38"/>
    </location>
</feature>
<gene>
    <name evidence="2" type="ORF">SCUD_LOCUS9456</name>
</gene>
<feature type="compositionally biased region" description="Low complexity" evidence="1">
    <location>
        <begin position="1"/>
        <end position="26"/>
    </location>
</feature>
<accession>A0A183K391</accession>
<dbReference type="WBParaSite" id="SCUD_0000945601-mRNA-1">
    <property type="protein sequence ID" value="SCUD_0000945601-mRNA-1"/>
    <property type="gene ID" value="SCUD_0000945601"/>
</dbReference>
<organism evidence="4">
    <name type="scientific">Schistosoma curassoni</name>
    <dbReference type="NCBI Taxonomy" id="6186"/>
    <lineage>
        <taxon>Eukaryota</taxon>
        <taxon>Metazoa</taxon>
        <taxon>Spiralia</taxon>
        <taxon>Lophotrochozoa</taxon>
        <taxon>Platyhelminthes</taxon>
        <taxon>Trematoda</taxon>
        <taxon>Digenea</taxon>
        <taxon>Strigeidida</taxon>
        <taxon>Schistosomatoidea</taxon>
        <taxon>Schistosomatidae</taxon>
        <taxon>Schistosoma</taxon>
    </lineage>
</organism>
<name>A0A183K391_9TREM</name>
<dbReference type="EMBL" id="UZAK01033247">
    <property type="protein sequence ID" value="VDP35713.1"/>
    <property type="molecule type" value="Genomic_DNA"/>
</dbReference>
<evidence type="ECO:0000313" key="4">
    <source>
        <dbReference type="WBParaSite" id="SCUD_0000945601-mRNA-1"/>
    </source>
</evidence>
<evidence type="ECO:0000313" key="2">
    <source>
        <dbReference type="EMBL" id="VDP35713.1"/>
    </source>
</evidence>
<feature type="region of interest" description="Disordered" evidence="1">
    <location>
        <begin position="1"/>
        <end position="38"/>
    </location>
</feature>
<protein>
    <submittedName>
        <fullName evidence="4">Cation_ATPase_N domain-containing protein</fullName>
    </submittedName>
</protein>
<dbReference type="Proteomes" id="UP000279833">
    <property type="component" value="Unassembled WGS sequence"/>
</dbReference>
<reference evidence="4" key="1">
    <citation type="submission" date="2016-06" db="UniProtKB">
        <authorList>
            <consortium name="WormBaseParasite"/>
        </authorList>
    </citation>
    <scope>IDENTIFICATION</scope>
</reference>
<dbReference type="AlphaFoldDB" id="A0A183K391"/>
<keyword evidence="3" id="KW-1185">Reference proteome</keyword>
<proteinExistence type="predicted"/>
<evidence type="ECO:0000313" key="3">
    <source>
        <dbReference type="Proteomes" id="UP000279833"/>
    </source>
</evidence>
<reference evidence="2 3" key="2">
    <citation type="submission" date="2018-11" db="EMBL/GenBank/DDBJ databases">
        <authorList>
            <consortium name="Pathogen Informatics"/>
        </authorList>
    </citation>
    <scope>NUCLEOTIDE SEQUENCE [LARGE SCALE GENOMIC DNA]</scope>
    <source>
        <strain evidence="2">Dakar</strain>
        <strain evidence="3">Dakar, Senegal</strain>
    </source>
</reference>